<evidence type="ECO:0000313" key="2">
    <source>
        <dbReference type="EMBL" id="MQL97948.1"/>
    </source>
</evidence>
<accession>A0A843VMX9</accession>
<evidence type="ECO:0000313" key="3">
    <source>
        <dbReference type="Proteomes" id="UP000652761"/>
    </source>
</evidence>
<dbReference type="Proteomes" id="UP000652761">
    <property type="component" value="Unassembled WGS sequence"/>
</dbReference>
<feature type="compositionally biased region" description="Basic and acidic residues" evidence="1">
    <location>
        <begin position="1"/>
        <end position="11"/>
    </location>
</feature>
<reference evidence="2" key="1">
    <citation type="submission" date="2017-07" db="EMBL/GenBank/DDBJ databases">
        <title>Taro Niue Genome Assembly and Annotation.</title>
        <authorList>
            <person name="Atibalentja N."/>
            <person name="Keating K."/>
            <person name="Fields C.J."/>
        </authorList>
    </citation>
    <scope>NUCLEOTIDE SEQUENCE</scope>
    <source>
        <strain evidence="2">Niue_2</strain>
        <tissue evidence="2">Leaf</tissue>
    </source>
</reference>
<dbReference type="EMBL" id="NMUH01002121">
    <property type="protein sequence ID" value="MQL97948.1"/>
    <property type="molecule type" value="Genomic_DNA"/>
</dbReference>
<sequence>MSRQGSCRDQRDPEDDSHPVVTRTRQGGRRFLGTKGDMSGCRDLGRDTNRVATIGFAHPWTPPFRPNSTHTTKPWGGETCMAK</sequence>
<gene>
    <name evidence="2" type="ORF">Taro_030648</name>
</gene>
<comment type="caution">
    <text evidence="2">The sequence shown here is derived from an EMBL/GenBank/DDBJ whole genome shotgun (WGS) entry which is preliminary data.</text>
</comment>
<dbReference type="AlphaFoldDB" id="A0A843VMX9"/>
<protein>
    <submittedName>
        <fullName evidence="2">Uncharacterized protein</fullName>
    </submittedName>
</protein>
<organism evidence="2 3">
    <name type="scientific">Colocasia esculenta</name>
    <name type="common">Wild taro</name>
    <name type="synonym">Arum esculentum</name>
    <dbReference type="NCBI Taxonomy" id="4460"/>
    <lineage>
        <taxon>Eukaryota</taxon>
        <taxon>Viridiplantae</taxon>
        <taxon>Streptophyta</taxon>
        <taxon>Embryophyta</taxon>
        <taxon>Tracheophyta</taxon>
        <taxon>Spermatophyta</taxon>
        <taxon>Magnoliopsida</taxon>
        <taxon>Liliopsida</taxon>
        <taxon>Araceae</taxon>
        <taxon>Aroideae</taxon>
        <taxon>Colocasieae</taxon>
        <taxon>Colocasia</taxon>
    </lineage>
</organism>
<name>A0A843VMX9_COLES</name>
<keyword evidence="3" id="KW-1185">Reference proteome</keyword>
<proteinExistence type="predicted"/>
<feature type="region of interest" description="Disordered" evidence="1">
    <location>
        <begin position="1"/>
        <end position="45"/>
    </location>
</feature>
<evidence type="ECO:0000256" key="1">
    <source>
        <dbReference type="SAM" id="MobiDB-lite"/>
    </source>
</evidence>
<feature type="region of interest" description="Disordered" evidence="1">
    <location>
        <begin position="57"/>
        <end position="83"/>
    </location>
</feature>